<dbReference type="STRING" id="1577474.GA0111570_11025"/>
<dbReference type="Proteomes" id="UP000199086">
    <property type="component" value="Unassembled WGS sequence"/>
</dbReference>
<name>A0A1G6HHB8_9ACTN</name>
<dbReference type="Pfam" id="PF03435">
    <property type="entry name" value="Sacchrp_dh_NADP"/>
    <property type="match status" value="1"/>
</dbReference>
<accession>A0A1G6HHB8</accession>
<evidence type="ECO:0000313" key="2">
    <source>
        <dbReference type="EMBL" id="SDB93543.1"/>
    </source>
</evidence>
<feature type="domain" description="Saccharopine dehydrogenase NADP binding" evidence="1">
    <location>
        <begin position="8"/>
        <end position="111"/>
    </location>
</feature>
<evidence type="ECO:0000313" key="3">
    <source>
        <dbReference type="Proteomes" id="UP000199086"/>
    </source>
</evidence>
<dbReference type="Gene3D" id="3.40.50.720">
    <property type="entry name" value="NAD(P)-binding Rossmann-like Domain"/>
    <property type="match status" value="1"/>
</dbReference>
<evidence type="ECO:0000259" key="1">
    <source>
        <dbReference type="Pfam" id="PF03435"/>
    </source>
</evidence>
<dbReference type="AlphaFoldDB" id="A0A1G6HHB8"/>
<protein>
    <submittedName>
        <fullName evidence="2">Uncharacterized conserved protein</fullName>
    </submittedName>
</protein>
<gene>
    <name evidence="2" type="ORF">GA0111570_11025</name>
</gene>
<dbReference type="RefSeq" id="WP_092612314.1">
    <property type="nucleotide sequence ID" value="NZ_FMYF01000010.1"/>
</dbReference>
<dbReference type="InterPro" id="IPR051276">
    <property type="entry name" value="Saccharopine_DH-like_oxidrdct"/>
</dbReference>
<dbReference type="PANTHER" id="PTHR12286">
    <property type="entry name" value="SACCHAROPINE DEHYDROGENASE-LIKE OXIDOREDUCTASE"/>
    <property type="match status" value="1"/>
</dbReference>
<reference evidence="2 3" key="1">
    <citation type="submission" date="2016-06" db="EMBL/GenBank/DDBJ databases">
        <authorList>
            <person name="Olsen C.W."/>
            <person name="Carey S."/>
            <person name="Hinshaw L."/>
            <person name="Karasin A.I."/>
        </authorList>
    </citation>
    <scope>NUCLEOTIDE SEQUENCE [LARGE SCALE GENOMIC DNA]</scope>
    <source>
        <strain evidence="2 3">LZ-22</strain>
    </source>
</reference>
<sequence length="419" mass="44553">MTTREFDIVLFGATGFVGALTAAHLASAAPAGTRIALAGRSLPRLEQVRAELPADARDWDLVTVDATDLEGLRRLAARTTVLASTVGPYAPHGKDVVRAAAEQGTHYADLTGEVLFVRWTMDELDGIARTSGAKIVHSCGFDSVPSDLGVLVTAQQVAADGQGTLADTTLAVTSLRGGISGGTIDSLRQQIMMTHEDPALRHVLADRYAFSPRRSEEPTPHRHIPTGPLARLRRLSLARRDPATGHWTGPFFMAGYNTRLVRLSNTLTGWSYGRGFRYREVSDLGTGPAAPVRATLMGLALGSVAAGLSWRPTRTLLDRLLPSPGQGPSAARRAAGRFRMEITATTSTGARYRTTVAADHDPGYDGTAIMLGQSALCLALDGPRLPDRTGVLTPATALGAVLVDRLRSQGFTFAVERVA</sequence>
<dbReference type="EMBL" id="FMYF01000010">
    <property type="protein sequence ID" value="SDB93543.1"/>
    <property type="molecule type" value="Genomic_DNA"/>
</dbReference>
<dbReference type="OrthoDB" id="4369409at2"/>
<proteinExistence type="predicted"/>
<keyword evidence="3" id="KW-1185">Reference proteome</keyword>
<organism evidence="2 3">
    <name type="scientific">Raineyella antarctica</name>
    <dbReference type="NCBI Taxonomy" id="1577474"/>
    <lineage>
        <taxon>Bacteria</taxon>
        <taxon>Bacillati</taxon>
        <taxon>Actinomycetota</taxon>
        <taxon>Actinomycetes</taxon>
        <taxon>Propionibacteriales</taxon>
        <taxon>Propionibacteriaceae</taxon>
        <taxon>Raineyella</taxon>
    </lineage>
</organism>
<dbReference type="InterPro" id="IPR036291">
    <property type="entry name" value="NAD(P)-bd_dom_sf"/>
</dbReference>
<dbReference type="GO" id="GO:0009247">
    <property type="term" value="P:glycolipid biosynthetic process"/>
    <property type="evidence" value="ECO:0007669"/>
    <property type="project" value="TreeGrafter"/>
</dbReference>
<dbReference type="PANTHER" id="PTHR12286:SF5">
    <property type="entry name" value="SACCHAROPINE DEHYDROGENASE-LIKE OXIDOREDUCTASE"/>
    <property type="match status" value="1"/>
</dbReference>
<dbReference type="GO" id="GO:0005886">
    <property type="term" value="C:plasma membrane"/>
    <property type="evidence" value="ECO:0007669"/>
    <property type="project" value="TreeGrafter"/>
</dbReference>
<dbReference type="InterPro" id="IPR005097">
    <property type="entry name" value="Sacchrp_dh_NADP-bd"/>
</dbReference>
<dbReference type="SUPFAM" id="SSF51735">
    <property type="entry name" value="NAD(P)-binding Rossmann-fold domains"/>
    <property type="match status" value="1"/>
</dbReference>